<accession>A0A7R8UGT0</accession>
<dbReference type="Proteomes" id="UP000594454">
    <property type="component" value="Chromosome 2"/>
</dbReference>
<sequence length="177" mass="20593">MSNFSVVLFLSFAVFCIYADHAVKVEKAEIETVDKDYLTIAVKVRQEGDKSLIDVDSDLLQDLNDDVFMQIHIEKKTNGAFSTLYKSEVINRCHFTDNRDKYPIEKALTDDFNKYGNLLQNCPIKKGHYYLKGFQFEPRDIIAEKIMSGEFCVHFLMMKEVNTQMKTLFSIKWYATV</sequence>
<dbReference type="AlphaFoldDB" id="A0A7R8UGT0"/>
<dbReference type="OrthoDB" id="8056177at2759"/>
<dbReference type="SMART" id="SM00697">
    <property type="entry name" value="DM8"/>
    <property type="match status" value="1"/>
</dbReference>
<dbReference type="Gene3D" id="2.70.220.10">
    <property type="entry name" value="Ganglioside GM2 activator"/>
    <property type="match status" value="1"/>
</dbReference>
<feature type="signal peptide" evidence="2">
    <location>
        <begin position="1"/>
        <end position="19"/>
    </location>
</feature>
<keyword evidence="1 2" id="KW-0732">Signal</keyword>
<evidence type="ECO:0000313" key="3">
    <source>
        <dbReference type="EMBL" id="CAD7080289.1"/>
    </source>
</evidence>
<proteinExistence type="predicted"/>
<evidence type="ECO:0000313" key="4">
    <source>
        <dbReference type="Proteomes" id="UP000594454"/>
    </source>
</evidence>
<organism evidence="3 4">
    <name type="scientific">Hermetia illucens</name>
    <name type="common">Black soldier fly</name>
    <dbReference type="NCBI Taxonomy" id="343691"/>
    <lineage>
        <taxon>Eukaryota</taxon>
        <taxon>Metazoa</taxon>
        <taxon>Ecdysozoa</taxon>
        <taxon>Arthropoda</taxon>
        <taxon>Hexapoda</taxon>
        <taxon>Insecta</taxon>
        <taxon>Pterygota</taxon>
        <taxon>Neoptera</taxon>
        <taxon>Endopterygota</taxon>
        <taxon>Diptera</taxon>
        <taxon>Brachycera</taxon>
        <taxon>Stratiomyomorpha</taxon>
        <taxon>Stratiomyidae</taxon>
        <taxon>Hermetiinae</taxon>
        <taxon>Hermetia</taxon>
    </lineage>
</organism>
<protein>
    <submittedName>
        <fullName evidence="3">Uncharacterized protein</fullName>
    </submittedName>
</protein>
<reference evidence="3 4" key="1">
    <citation type="submission" date="2020-11" db="EMBL/GenBank/DDBJ databases">
        <authorList>
            <person name="Wallbank WR R."/>
            <person name="Pardo Diaz C."/>
            <person name="Kozak K."/>
            <person name="Martin S."/>
            <person name="Jiggins C."/>
            <person name="Moest M."/>
            <person name="Warren A I."/>
            <person name="Generalovic N T."/>
            <person name="Byers J.R.P. K."/>
            <person name="Montejo-Kovacevich G."/>
            <person name="Yen C E."/>
        </authorList>
    </citation>
    <scope>NUCLEOTIDE SEQUENCE [LARGE SCALE GENOMIC DNA]</scope>
</reference>
<keyword evidence="4" id="KW-1185">Reference proteome</keyword>
<feature type="chain" id="PRO_5030673158" evidence="2">
    <location>
        <begin position="20"/>
        <end position="177"/>
    </location>
</feature>
<name>A0A7R8UGT0_HERIL</name>
<dbReference type="Pfam" id="PF06477">
    <property type="entry name" value="DUF1091"/>
    <property type="match status" value="1"/>
</dbReference>
<dbReference type="InParanoid" id="A0A7R8UGT0"/>
<evidence type="ECO:0000256" key="1">
    <source>
        <dbReference type="ARBA" id="ARBA00022729"/>
    </source>
</evidence>
<dbReference type="InterPro" id="IPR010512">
    <property type="entry name" value="DUF1091"/>
</dbReference>
<dbReference type="EMBL" id="LR899010">
    <property type="protein sequence ID" value="CAD7080289.1"/>
    <property type="molecule type" value="Genomic_DNA"/>
</dbReference>
<evidence type="ECO:0000256" key="2">
    <source>
        <dbReference type="SAM" id="SignalP"/>
    </source>
</evidence>
<dbReference type="InterPro" id="IPR036846">
    <property type="entry name" value="GM2-AP_sf"/>
</dbReference>
<gene>
    <name evidence="3" type="ORF">HERILL_LOCUS3452</name>
</gene>
<dbReference type="PANTHER" id="PTHR20898">
    <property type="entry name" value="DAEDALUS ON 3-RELATED-RELATED"/>
    <property type="match status" value="1"/>
</dbReference>